<dbReference type="HOGENOM" id="CLU_1626046_0_0_9"/>
<sequence>MADYGKILKKKKENGFIASLYQFNQVGKGSSYTKIMKENYDNGFSQVIINTELMLTITEAMLRDEWTLISIHIDDPSVDEETKKEINSFVEMIKINPLNFNKLSNYLDWALDEGSIFIDKIKMSKKIDDEYPFCELYSNGLLFGNAKDIVFSNYIKKIVEDYLNE</sequence>
<dbReference type="eggNOG" id="ENOG502ZTU3">
    <property type="taxonomic scope" value="Bacteria"/>
</dbReference>
<proteinExistence type="predicted"/>
<accession>F9DR61</accession>
<name>F9DR61_9BACL</name>
<reference evidence="1 2" key="1">
    <citation type="submission" date="2011-04" db="EMBL/GenBank/DDBJ databases">
        <authorList>
            <person name="Muzny D."/>
            <person name="Qin X."/>
            <person name="Deng J."/>
            <person name="Jiang H."/>
            <person name="Liu Y."/>
            <person name="Qu J."/>
            <person name="Song X.-Z."/>
            <person name="Zhang L."/>
            <person name="Thornton R."/>
            <person name="Coyle M."/>
            <person name="Francisco L."/>
            <person name="Jackson L."/>
            <person name="Javaid M."/>
            <person name="Korchina V."/>
            <person name="Kovar C."/>
            <person name="Mata R."/>
            <person name="Mathew T."/>
            <person name="Ngo R."/>
            <person name="Nguyen L."/>
            <person name="Nguyen N."/>
            <person name="Okwuonu G."/>
            <person name="Ongeri F."/>
            <person name="Pham C."/>
            <person name="Simmons D."/>
            <person name="Wilczek-Boney K."/>
            <person name="Hale W."/>
            <person name="Jakkamsetti A."/>
            <person name="Pham P."/>
            <person name="Ruth R."/>
            <person name="San Lucas F."/>
            <person name="Warren J."/>
            <person name="Zhang J."/>
            <person name="Zhao Z."/>
            <person name="Zhou C."/>
            <person name="Zhu D."/>
            <person name="Lee S."/>
            <person name="Bess C."/>
            <person name="Blankenburg K."/>
            <person name="Forbes L."/>
            <person name="Fu Q."/>
            <person name="Gubbala S."/>
            <person name="Hirani K."/>
            <person name="Jayaseelan J.C."/>
            <person name="Lara F."/>
            <person name="Munidasa M."/>
            <person name="Palculict T."/>
            <person name="Patil S."/>
            <person name="Pu L.-L."/>
            <person name="Saada N."/>
            <person name="Tang L."/>
            <person name="Weissenberger G."/>
            <person name="Zhu Y."/>
            <person name="Hemphill L."/>
            <person name="Shang Y."/>
            <person name="Youmans B."/>
            <person name="Ayvaz T."/>
            <person name="Ross M."/>
            <person name="Santibanez J."/>
            <person name="Aqrawi P."/>
            <person name="Gross S."/>
            <person name="Joshi V."/>
            <person name="Fowler G."/>
            <person name="Nazareth L."/>
            <person name="Reid J."/>
            <person name="Worley K."/>
            <person name="Petrosino J."/>
            <person name="Highlander S."/>
            <person name="Gibbs R."/>
        </authorList>
    </citation>
    <scope>NUCLEOTIDE SEQUENCE [LARGE SCALE GENOMIC DNA]</scope>
    <source>
        <strain evidence="1 2">2681</strain>
    </source>
</reference>
<dbReference type="EMBL" id="AFPZ01000034">
    <property type="protein sequence ID" value="EGQ26750.1"/>
    <property type="molecule type" value="Genomic_DNA"/>
</dbReference>
<evidence type="ECO:0000313" key="2">
    <source>
        <dbReference type="Proteomes" id="UP000005316"/>
    </source>
</evidence>
<dbReference type="AlphaFoldDB" id="F9DR61"/>
<dbReference type="RefSeq" id="WP_009766158.1">
    <property type="nucleotide sequence ID" value="NZ_GL982997.1"/>
</dbReference>
<organism evidence="1 2">
    <name type="scientific">Sporosarcina newyorkensis 2681</name>
    <dbReference type="NCBI Taxonomy" id="1027292"/>
    <lineage>
        <taxon>Bacteria</taxon>
        <taxon>Bacillati</taxon>
        <taxon>Bacillota</taxon>
        <taxon>Bacilli</taxon>
        <taxon>Bacillales</taxon>
        <taxon>Caryophanaceae</taxon>
        <taxon>Sporosarcina</taxon>
    </lineage>
</organism>
<protein>
    <submittedName>
        <fullName evidence="1">Uncharacterized protein</fullName>
    </submittedName>
</protein>
<dbReference type="Proteomes" id="UP000005316">
    <property type="component" value="Unassembled WGS sequence"/>
</dbReference>
<evidence type="ECO:0000313" key="1">
    <source>
        <dbReference type="EMBL" id="EGQ26750.1"/>
    </source>
</evidence>
<dbReference type="OrthoDB" id="2990254at2"/>
<gene>
    <name evidence="1" type="ORF">HMPREF9372_1291</name>
</gene>
<comment type="caution">
    <text evidence="1">The sequence shown here is derived from an EMBL/GenBank/DDBJ whole genome shotgun (WGS) entry which is preliminary data.</text>
</comment>